<organism evidence="2 3">
    <name type="scientific">Acidianus hospitalis</name>
    <dbReference type="NCBI Taxonomy" id="563177"/>
    <lineage>
        <taxon>Archaea</taxon>
        <taxon>Thermoproteota</taxon>
        <taxon>Thermoprotei</taxon>
        <taxon>Sulfolobales</taxon>
        <taxon>Sulfolobaceae</taxon>
        <taxon>Acidianus</taxon>
    </lineage>
</organism>
<dbReference type="Proteomes" id="UP000245638">
    <property type="component" value="Unassembled WGS sequence"/>
</dbReference>
<proteinExistence type="predicted"/>
<reference evidence="2 3" key="1">
    <citation type="journal article" date="2015" name="Appl. Environ. Microbiol.">
        <title>Nanoarchaeota, Their Sulfolobales Host, and Nanoarchaeota Virus Distribution across Yellowstone National Park Hot Springs.</title>
        <authorList>
            <person name="Munson-McGee J.H."/>
            <person name="Field E.K."/>
            <person name="Bateson M."/>
            <person name="Rooney C."/>
            <person name="Stepanauskas R."/>
            <person name="Young M.J."/>
        </authorList>
    </citation>
    <scope>NUCLEOTIDE SEQUENCE [LARGE SCALE GENOMIC DNA]</scope>
    <source>
        <strain evidence="2">SCGC AC-742_N10</strain>
    </source>
</reference>
<comment type="caution">
    <text evidence="2">The sequence shown here is derived from an EMBL/GenBank/DDBJ whole genome shotgun (WGS) entry which is preliminary data.</text>
</comment>
<evidence type="ECO:0000313" key="3">
    <source>
        <dbReference type="Proteomes" id="UP000245638"/>
    </source>
</evidence>
<dbReference type="EMBL" id="QEFD01000229">
    <property type="protein sequence ID" value="PVU74292.1"/>
    <property type="molecule type" value="Genomic_DNA"/>
</dbReference>
<evidence type="ECO:0000256" key="1">
    <source>
        <dbReference type="SAM" id="Phobius"/>
    </source>
</evidence>
<feature type="transmembrane region" description="Helical" evidence="1">
    <location>
        <begin position="6"/>
        <end position="28"/>
    </location>
</feature>
<sequence>MHIPDIVGVIIGFLISWIIISIPVWLASKLFSSESSFPRAMAASLLSIIVFAIIVAIFAFIALVVNNPFVLPIGFIIGFIGILGVYKAVFDVGWLGALGIAILAFIISIVIDLILAAVGLGAFTITHFLHIKI</sequence>
<feature type="transmembrane region" description="Helical" evidence="1">
    <location>
        <begin position="40"/>
        <end position="63"/>
    </location>
</feature>
<keyword evidence="1" id="KW-1133">Transmembrane helix</keyword>
<accession>A0A2T9X2L5</accession>
<gene>
    <name evidence="2" type="ORF">DDW13_08000</name>
</gene>
<dbReference type="AlphaFoldDB" id="A0A2T9X2L5"/>
<evidence type="ECO:0000313" key="2">
    <source>
        <dbReference type="EMBL" id="PVU74292.1"/>
    </source>
</evidence>
<feature type="transmembrane region" description="Helical" evidence="1">
    <location>
        <begin position="98"/>
        <end position="125"/>
    </location>
</feature>
<feature type="transmembrane region" description="Helical" evidence="1">
    <location>
        <begin position="69"/>
        <end position="86"/>
    </location>
</feature>
<keyword evidence="1" id="KW-0812">Transmembrane</keyword>
<name>A0A2T9X2L5_9CREN</name>
<keyword evidence="1" id="KW-0472">Membrane</keyword>
<protein>
    <submittedName>
        <fullName evidence="2">Uncharacterized protein</fullName>
    </submittedName>
</protein>